<dbReference type="AlphaFoldDB" id="A0A1G9YPD8"/>
<evidence type="ECO:0000256" key="2">
    <source>
        <dbReference type="ARBA" id="ARBA00022801"/>
    </source>
</evidence>
<dbReference type="InterPro" id="IPR012337">
    <property type="entry name" value="RNaseH-like_sf"/>
</dbReference>
<dbReference type="InterPro" id="IPR047201">
    <property type="entry name" value="ERI-1_3'hExo-like"/>
</dbReference>
<evidence type="ECO:0000259" key="5">
    <source>
        <dbReference type="SMART" id="SM00479"/>
    </source>
</evidence>
<sequence length="326" mass="38589">MNYIVLDLEWNQSASGKVNSLAHMPFEIIEIGAVKLDSKLRYKGEWHRVIKPRVYTKLQSAVRKVIHLTEGDLAKGDLFENAITEFLDWCGDDYSFAIWGSMDLTELQRNMKHYEVPINFPRPFIYLDVQKLYSYMFLNGKDKVNLKSAIQELKIRETEEYHSALSDAHYTAKVLQRIDLNKVGHYTSIDTYFIPNTRREEIYQNYGEYEKYISRGFDTRERAADDRIVRACNCIYCGKQMRRKIKWFATNSKVYYGLFECPDHGLIKGRFRTKQADNGQYFVIRIMKKTDMAGAQKIKDKQTREREHKRLKRQAERRNARKKAEN</sequence>
<dbReference type="Pfam" id="PF00929">
    <property type="entry name" value="RNase_T"/>
    <property type="match status" value="1"/>
</dbReference>
<gene>
    <name evidence="6" type="ORF">SAMN05216544_1879</name>
</gene>
<dbReference type="GO" id="GO:0003676">
    <property type="term" value="F:nucleic acid binding"/>
    <property type="evidence" value="ECO:0007669"/>
    <property type="project" value="InterPro"/>
</dbReference>
<dbReference type="SUPFAM" id="SSF53098">
    <property type="entry name" value="Ribonuclease H-like"/>
    <property type="match status" value="1"/>
</dbReference>
<evidence type="ECO:0000256" key="3">
    <source>
        <dbReference type="ARBA" id="ARBA00022839"/>
    </source>
</evidence>
<reference evidence="7" key="1">
    <citation type="submission" date="2016-10" db="EMBL/GenBank/DDBJ databases">
        <authorList>
            <person name="Varghese N."/>
            <person name="Submissions S."/>
        </authorList>
    </citation>
    <scope>NUCLEOTIDE SEQUENCE [LARGE SCALE GENOMIC DNA]</scope>
    <source>
        <strain evidence="7">M83</strain>
    </source>
</reference>
<evidence type="ECO:0000313" key="7">
    <source>
        <dbReference type="Proteomes" id="UP000187651"/>
    </source>
</evidence>
<name>A0A1G9YPD8_9FIRM</name>
<dbReference type="OrthoDB" id="159416at2"/>
<evidence type="ECO:0000256" key="1">
    <source>
        <dbReference type="ARBA" id="ARBA00022722"/>
    </source>
</evidence>
<feature type="region of interest" description="Disordered" evidence="4">
    <location>
        <begin position="294"/>
        <end position="326"/>
    </location>
</feature>
<dbReference type="EMBL" id="FNHZ01000006">
    <property type="protein sequence ID" value="SDN11059.1"/>
    <property type="molecule type" value="Genomic_DNA"/>
</dbReference>
<keyword evidence="3 6" id="KW-0269">Exonuclease</keyword>
<feature type="compositionally biased region" description="Basic and acidic residues" evidence="4">
    <location>
        <begin position="297"/>
        <end position="326"/>
    </location>
</feature>
<feature type="domain" description="Exonuclease" evidence="5">
    <location>
        <begin position="2"/>
        <end position="184"/>
    </location>
</feature>
<keyword evidence="2" id="KW-0378">Hydrolase</keyword>
<dbReference type="GO" id="GO:0000175">
    <property type="term" value="F:3'-5'-RNA exonuclease activity"/>
    <property type="evidence" value="ECO:0007669"/>
    <property type="project" value="InterPro"/>
</dbReference>
<dbReference type="SMART" id="SM00479">
    <property type="entry name" value="EXOIII"/>
    <property type="match status" value="1"/>
</dbReference>
<dbReference type="Proteomes" id="UP000187651">
    <property type="component" value="Unassembled WGS sequence"/>
</dbReference>
<evidence type="ECO:0000256" key="4">
    <source>
        <dbReference type="SAM" id="MobiDB-lite"/>
    </source>
</evidence>
<dbReference type="CDD" id="cd06133">
    <property type="entry name" value="ERI-1_3'hExo_like"/>
    <property type="match status" value="1"/>
</dbReference>
<dbReference type="InterPro" id="IPR036397">
    <property type="entry name" value="RNaseH_sf"/>
</dbReference>
<dbReference type="Gene3D" id="3.30.420.10">
    <property type="entry name" value="Ribonuclease H-like superfamily/Ribonuclease H"/>
    <property type="match status" value="1"/>
</dbReference>
<dbReference type="PANTHER" id="PTHR23044:SF61">
    <property type="entry name" value="3'-5' EXORIBONUCLEASE 1-RELATED"/>
    <property type="match status" value="1"/>
</dbReference>
<dbReference type="RefSeq" id="WP_074521916.1">
    <property type="nucleotide sequence ID" value="NZ_FNHZ01000006.1"/>
</dbReference>
<proteinExistence type="predicted"/>
<protein>
    <submittedName>
        <fullName evidence="6">Inhibitor of the KinA pathway to sporulation, predicted exonuclease</fullName>
    </submittedName>
</protein>
<dbReference type="InterPro" id="IPR051274">
    <property type="entry name" value="3-5_Exoribonuclease"/>
</dbReference>
<evidence type="ECO:0000313" key="6">
    <source>
        <dbReference type="EMBL" id="SDN11059.1"/>
    </source>
</evidence>
<keyword evidence="7" id="KW-1185">Reference proteome</keyword>
<organism evidence="6 7">
    <name type="scientific">Lachnospira pectinoschiza</name>
    <dbReference type="NCBI Taxonomy" id="28052"/>
    <lineage>
        <taxon>Bacteria</taxon>
        <taxon>Bacillati</taxon>
        <taxon>Bacillota</taxon>
        <taxon>Clostridia</taxon>
        <taxon>Lachnospirales</taxon>
        <taxon>Lachnospiraceae</taxon>
        <taxon>Lachnospira</taxon>
    </lineage>
</organism>
<keyword evidence="1" id="KW-0540">Nuclease</keyword>
<dbReference type="PANTHER" id="PTHR23044">
    <property type="entry name" value="3'-5' EXONUCLEASE ERI1-RELATED"/>
    <property type="match status" value="1"/>
</dbReference>
<dbReference type="InterPro" id="IPR013520">
    <property type="entry name" value="Ribonucl_H"/>
</dbReference>
<accession>A0A1G9YPD8</accession>